<organism evidence="3 4">
    <name type="scientific">Megalops atlanticus</name>
    <name type="common">Tarpon</name>
    <name type="synonym">Clupea gigantea</name>
    <dbReference type="NCBI Taxonomy" id="7932"/>
    <lineage>
        <taxon>Eukaryota</taxon>
        <taxon>Metazoa</taxon>
        <taxon>Chordata</taxon>
        <taxon>Craniata</taxon>
        <taxon>Vertebrata</taxon>
        <taxon>Euteleostomi</taxon>
        <taxon>Actinopterygii</taxon>
        <taxon>Neopterygii</taxon>
        <taxon>Teleostei</taxon>
        <taxon>Elopiformes</taxon>
        <taxon>Megalopidae</taxon>
        <taxon>Megalops</taxon>
    </lineage>
</organism>
<keyword evidence="4" id="KW-1185">Reference proteome</keyword>
<protein>
    <recommendedName>
        <fullName evidence="5">TSC22 domain family protein 4</fullName>
    </recommendedName>
</protein>
<dbReference type="Proteomes" id="UP001046870">
    <property type="component" value="Chromosome 3"/>
</dbReference>
<feature type="compositionally biased region" description="Low complexity" evidence="2">
    <location>
        <begin position="62"/>
        <end position="74"/>
    </location>
</feature>
<feature type="region of interest" description="Disordered" evidence="2">
    <location>
        <begin position="25"/>
        <end position="123"/>
    </location>
</feature>
<evidence type="ECO:0000313" key="3">
    <source>
        <dbReference type="EMBL" id="KAG7484858.1"/>
    </source>
</evidence>
<name>A0A9D3QAY3_MEGAT</name>
<evidence type="ECO:0000256" key="2">
    <source>
        <dbReference type="SAM" id="MobiDB-lite"/>
    </source>
</evidence>
<accession>A0A9D3QAY3</accession>
<reference evidence="3" key="1">
    <citation type="submission" date="2021-01" db="EMBL/GenBank/DDBJ databases">
        <authorList>
            <person name="Zahm M."/>
            <person name="Roques C."/>
            <person name="Cabau C."/>
            <person name="Klopp C."/>
            <person name="Donnadieu C."/>
            <person name="Jouanno E."/>
            <person name="Lampietro C."/>
            <person name="Louis A."/>
            <person name="Herpin A."/>
            <person name="Echchiki A."/>
            <person name="Berthelot C."/>
            <person name="Parey E."/>
            <person name="Roest-Crollius H."/>
            <person name="Braasch I."/>
            <person name="Postlethwait J."/>
            <person name="Bobe J."/>
            <person name="Montfort J."/>
            <person name="Bouchez O."/>
            <person name="Begum T."/>
            <person name="Mejri S."/>
            <person name="Adams A."/>
            <person name="Chen W.-J."/>
            <person name="Guiguen Y."/>
        </authorList>
    </citation>
    <scope>NUCLEOTIDE SEQUENCE</scope>
    <source>
        <strain evidence="3">YG-15Mar2019-1</strain>
        <tissue evidence="3">Brain</tissue>
    </source>
</reference>
<dbReference type="AlphaFoldDB" id="A0A9D3QAY3"/>
<evidence type="ECO:0000313" key="4">
    <source>
        <dbReference type="Proteomes" id="UP001046870"/>
    </source>
</evidence>
<feature type="compositionally biased region" description="Low complexity" evidence="2">
    <location>
        <begin position="36"/>
        <end position="47"/>
    </location>
</feature>
<dbReference type="InterPro" id="IPR000580">
    <property type="entry name" value="TSC22/Bun"/>
</dbReference>
<dbReference type="Gene3D" id="1.20.5.490">
    <property type="entry name" value="Single helix bin"/>
    <property type="match status" value="1"/>
</dbReference>
<comment type="caution">
    <text evidence="3">The sequence shown here is derived from an EMBL/GenBank/DDBJ whole genome shotgun (WGS) entry which is preliminary data.</text>
</comment>
<gene>
    <name evidence="3" type="ORF">MATL_G00053820</name>
</gene>
<feature type="coiled-coil region" evidence="1">
    <location>
        <begin position="423"/>
        <end position="450"/>
    </location>
</feature>
<dbReference type="OrthoDB" id="8961796at2759"/>
<sequence>MSGGDKKRSGFQITSVTLDYGQTAVDSSQRGGFSECSSQPPTQQQQCVGDGEHLPSPDSSLPGTVPVTPPQVVGSQMEAGVSGEPGCSVVPSTTPPPSSAGGITDRSGGGGEGNCRVGPNRPALLDLPRTTQHSSSSSQPCTPKFLRKQISVEQGGAQSSPPSPSRFRVVRLGQGLGEPYCRGRWTCTDFLERDGPEKRGLRLVVESMRHAHSLDSLEVVELGGAREEVGGAVLSPLAHIHVQNARHQANSAGSPEKPFAGEEWKADSVAVLRHPAATLPCDPLSPSHMDQFRVKLEDVSSGSSLSYVPQTVSLQRQQQHSPLLSGPSHLSELGNSRYIPPRLHLDLNILGKSESLATPLSRDRDPHQDVSPNQTASAFSLAQSMFGVGGAFDPDSESGSSKRIMAIDSKIEQAMDLVKTHLMLAVREEVDVLREQIMELTERNTQLERENYILRALRERD</sequence>
<proteinExistence type="predicted"/>
<dbReference type="PANTHER" id="PTHR46894">
    <property type="entry name" value="TSC22 DOMAIN FAMILY PROTEIN 2"/>
    <property type="match status" value="1"/>
</dbReference>
<evidence type="ECO:0008006" key="5">
    <source>
        <dbReference type="Google" id="ProtNLM"/>
    </source>
</evidence>
<evidence type="ECO:0000256" key="1">
    <source>
        <dbReference type="SAM" id="Coils"/>
    </source>
</evidence>
<dbReference type="GO" id="GO:0006357">
    <property type="term" value="P:regulation of transcription by RNA polymerase II"/>
    <property type="evidence" value="ECO:0007669"/>
    <property type="project" value="InterPro"/>
</dbReference>
<dbReference type="Pfam" id="PF01166">
    <property type="entry name" value="TSC22"/>
    <property type="match status" value="1"/>
</dbReference>
<dbReference type="EMBL" id="JAFDVH010000003">
    <property type="protein sequence ID" value="KAG7484858.1"/>
    <property type="molecule type" value="Genomic_DNA"/>
</dbReference>
<dbReference type="SUPFAM" id="SSF58026">
    <property type="entry name" value="Delta-sleep-inducing peptide immunoreactive peptide"/>
    <property type="match status" value="1"/>
</dbReference>
<dbReference type="PANTHER" id="PTHR46894:SF2">
    <property type="entry name" value="TSC22 DOMAIN FAMILY MEMBER 4"/>
    <property type="match status" value="1"/>
</dbReference>
<keyword evidence="1" id="KW-0175">Coiled coil</keyword>
<dbReference type="InterPro" id="IPR053049">
    <property type="entry name" value="TSC22_domain_protein_2"/>
</dbReference>